<evidence type="ECO:0000256" key="2">
    <source>
        <dbReference type="ARBA" id="ARBA00022989"/>
    </source>
</evidence>
<dbReference type="AlphaFoldDB" id="A0A1H3VPG4"/>
<evidence type="ECO:0000256" key="3">
    <source>
        <dbReference type="ARBA" id="ARBA00023136"/>
    </source>
</evidence>
<evidence type="ECO:0000256" key="1">
    <source>
        <dbReference type="ARBA" id="ARBA00022692"/>
    </source>
</evidence>
<keyword evidence="2 5" id="KW-1133">Transmembrane helix</keyword>
<evidence type="ECO:0000313" key="6">
    <source>
        <dbReference type="EMBL" id="SDZ76571.1"/>
    </source>
</evidence>
<feature type="transmembrane region" description="Helical" evidence="5">
    <location>
        <begin position="148"/>
        <end position="170"/>
    </location>
</feature>
<evidence type="ECO:0000256" key="4">
    <source>
        <dbReference type="SAM" id="MobiDB-lite"/>
    </source>
</evidence>
<accession>A0A1H3VPG4</accession>
<dbReference type="Pfam" id="PF04610">
    <property type="entry name" value="TrbL"/>
    <property type="match status" value="1"/>
</dbReference>
<organism evidence="6 7">
    <name type="scientific">Selenomonas ruminantium</name>
    <dbReference type="NCBI Taxonomy" id="971"/>
    <lineage>
        <taxon>Bacteria</taxon>
        <taxon>Bacillati</taxon>
        <taxon>Bacillota</taxon>
        <taxon>Negativicutes</taxon>
        <taxon>Selenomonadales</taxon>
        <taxon>Selenomonadaceae</taxon>
        <taxon>Selenomonas</taxon>
    </lineage>
</organism>
<reference evidence="6 7" key="1">
    <citation type="submission" date="2016-10" db="EMBL/GenBank/DDBJ databases">
        <authorList>
            <person name="de Groot N.N."/>
        </authorList>
    </citation>
    <scope>NUCLEOTIDE SEQUENCE [LARGE SCALE GENOMIC DNA]</scope>
    <source>
        <strain evidence="6 7">DSM 2872</strain>
    </source>
</reference>
<feature type="transmembrane region" description="Helical" evidence="5">
    <location>
        <begin position="246"/>
        <end position="271"/>
    </location>
</feature>
<protein>
    <submittedName>
        <fullName evidence="6">Type IV secretion system protein TrbL</fullName>
    </submittedName>
</protein>
<dbReference type="InterPro" id="IPR007039">
    <property type="entry name" value="TrbC/VirB2"/>
</dbReference>
<keyword evidence="1 5" id="KW-0812">Transmembrane</keyword>
<evidence type="ECO:0000256" key="5">
    <source>
        <dbReference type="SAM" id="Phobius"/>
    </source>
</evidence>
<dbReference type="EMBL" id="FNQG01000002">
    <property type="protein sequence ID" value="SDZ76571.1"/>
    <property type="molecule type" value="Genomic_DNA"/>
</dbReference>
<feature type="transmembrane region" description="Helical" evidence="5">
    <location>
        <begin position="177"/>
        <end position="196"/>
    </location>
</feature>
<name>A0A1H3VPG4_SELRU</name>
<dbReference type="GO" id="GO:0030255">
    <property type="term" value="P:protein secretion by the type IV secretion system"/>
    <property type="evidence" value="ECO:0007669"/>
    <property type="project" value="InterPro"/>
</dbReference>
<dbReference type="Pfam" id="PF04956">
    <property type="entry name" value="TrbC"/>
    <property type="match status" value="1"/>
</dbReference>
<feature type="transmembrane region" description="Helical" evidence="5">
    <location>
        <begin position="48"/>
        <end position="66"/>
    </location>
</feature>
<feature type="transmembrane region" description="Helical" evidence="5">
    <location>
        <begin position="277"/>
        <end position="297"/>
    </location>
</feature>
<dbReference type="RefSeq" id="WP_074670540.1">
    <property type="nucleotide sequence ID" value="NZ_FNQG01000002.1"/>
</dbReference>
<feature type="transmembrane region" description="Helical" evidence="5">
    <location>
        <begin position="309"/>
        <end position="335"/>
    </location>
</feature>
<keyword evidence="3 5" id="KW-0472">Membrane</keyword>
<gene>
    <name evidence="6" type="ORF">SAMN05660648_00447</name>
</gene>
<proteinExistence type="predicted"/>
<feature type="region of interest" description="Disordered" evidence="4">
    <location>
        <begin position="514"/>
        <end position="546"/>
    </location>
</feature>
<feature type="transmembrane region" description="Helical" evidence="5">
    <location>
        <begin position="355"/>
        <end position="371"/>
    </location>
</feature>
<dbReference type="InterPro" id="IPR007688">
    <property type="entry name" value="Conjugal_tfr_TrbL/VirB6"/>
</dbReference>
<feature type="compositionally biased region" description="Basic and acidic residues" evidence="4">
    <location>
        <begin position="515"/>
        <end position="529"/>
    </location>
</feature>
<evidence type="ECO:0000313" key="7">
    <source>
        <dbReference type="Proteomes" id="UP000183469"/>
    </source>
</evidence>
<dbReference type="Proteomes" id="UP000183469">
    <property type="component" value="Unassembled WGS sequence"/>
</dbReference>
<feature type="transmembrane region" description="Helical" evidence="5">
    <location>
        <begin position="73"/>
        <end position="90"/>
    </location>
</feature>
<sequence length="571" mass="62498">MKKLGWAGMLLITAWLILPDIAIAADSSALAWRTPLEALRDNITDKVVPAVLNIMIAVTGIMIMFGDSNHRRMLNIVLGTAMAAQIYYALKAFGLGEILNPAVSVVVNPVDLTSIKITDNVEEFNPLSGFMRQFIHIVDNGSTVLVGYALELMGFLVVIDVAVALVLGLANEDKIRYITVTVLKVGFFMFLIENWVGGSYQICHAIMSSFEKLGFLASGTGNMYLPDSIVKNGMQSFSAIWSNISLLGMSSLGALLGDLFIAFTVLITTFLTGVEMFMARIEFWTVSLITVVLLPFAMHERTSFLAEKAIGAVFALGVKVAVIAFLTAVTCPLLATFSKQISDQAAANKDLLELSALLQLTLACLVVFIMVKRIPQLAQGLISGSPSLTSGDFYDAMPNPIRGTSRAMAFAGSAYGTYKMATNMEGGGTARKADGDTSWLSQTTGTLRNMASIEWNRHNPFLAEEREAEQGIRYMYSMRANSRDIDDTAHGRNDVYDEQGNLSHDHLYAATNERNGAHNRDGSMVKDGRGTNLTHGWTPAPKTDEQMDRNSAEKIDAIFDNFNRKFNNKRR</sequence>